<evidence type="ECO:0000256" key="2">
    <source>
        <dbReference type="ARBA" id="ARBA00022448"/>
    </source>
</evidence>
<evidence type="ECO:0000256" key="4">
    <source>
        <dbReference type="ARBA" id="ARBA00022692"/>
    </source>
</evidence>
<sequence>MEENKSKSSIGFGALVLMILSTIFGFANSTVAFDQMGYASIIWYILAAIFVFLPTSLMYAEYGSSLKEAKGGIYSWLEAAVGEKIAFIGTFIWLSSWIVWMTSTASKVWIPFTSMLFGHDMTQSIGFAGLSSTSVVGLLGIAWIIFVTWMSARGIQGISKVATVGGVFTMLLNAVFLVISIIVLILQHGKLMQPITGMGSFIHSPNADFQTPVAVISFMIYAIFAYGGMESISGVIDNVKKPERTFPFAVVTSMIIMAVSYALMIFMWGISTNWNQVLGKGEVNLGNITYVLMNNLGVTLGDTMGLSHATSLVIGSWLTRFTGLSMWLGYVGAFFVLIYSPIKSFMLGSDERLWPKKMTKLNEHGMPAYAMWVQAAIVCVIIFAISFGGSAAKEFYLILTNMSNVSTTAPYLFLVGAFPFFKKQPNLDRPFVIFKSQWMTNLVSVIVFLVLAAGIIFTCLQPFLDGDYVTFFWTLIGPIFFGIVAWLFYHVKASK</sequence>
<dbReference type="InterPro" id="IPR002293">
    <property type="entry name" value="AA/rel_permease1"/>
</dbReference>
<keyword evidence="2" id="KW-0813">Transport</keyword>
<protein>
    <submittedName>
        <fullName evidence="8">Inner membrane transporter YjeM</fullName>
    </submittedName>
</protein>
<feature type="transmembrane region" description="Helical" evidence="7">
    <location>
        <begin position="209"/>
        <end position="227"/>
    </location>
</feature>
<feature type="transmembrane region" description="Helical" evidence="7">
    <location>
        <begin position="395"/>
        <end position="421"/>
    </location>
</feature>
<evidence type="ECO:0000256" key="1">
    <source>
        <dbReference type="ARBA" id="ARBA00004651"/>
    </source>
</evidence>
<feature type="transmembrane region" description="Helical" evidence="7">
    <location>
        <begin position="470"/>
        <end position="489"/>
    </location>
</feature>
<dbReference type="NCBIfam" id="NF011775">
    <property type="entry name" value="PRK15238.1"/>
    <property type="match status" value="1"/>
</dbReference>
<evidence type="ECO:0000256" key="5">
    <source>
        <dbReference type="ARBA" id="ARBA00022989"/>
    </source>
</evidence>
<feature type="transmembrane region" description="Helical" evidence="7">
    <location>
        <begin position="161"/>
        <end position="189"/>
    </location>
</feature>
<reference evidence="8 9" key="1">
    <citation type="journal article" date="2015" name="Genome Announc.">
        <title>Expanding the biotechnology potential of lactobacilli through comparative genomics of 213 strains and associated genera.</title>
        <authorList>
            <person name="Sun Z."/>
            <person name="Harris H.M."/>
            <person name="McCann A."/>
            <person name="Guo C."/>
            <person name="Argimon S."/>
            <person name="Zhang W."/>
            <person name="Yang X."/>
            <person name="Jeffery I.B."/>
            <person name="Cooney J.C."/>
            <person name="Kagawa T.F."/>
            <person name="Liu W."/>
            <person name="Song Y."/>
            <person name="Salvetti E."/>
            <person name="Wrobel A."/>
            <person name="Rasinkangas P."/>
            <person name="Parkhill J."/>
            <person name="Rea M.C."/>
            <person name="O'Sullivan O."/>
            <person name="Ritari J."/>
            <person name="Douillard F.P."/>
            <person name="Paul Ross R."/>
            <person name="Yang R."/>
            <person name="Briner A.E."/>
            <person name="Felis G.E."/>
            <person name="de Vos W.M."/>
            <person name="Barrangou R."/>
            <person name="Klaenhammer T.R."/>
            <person name="Caufield P.W."/>
            <person name="Cui Y."/>
            <person name="Zhang H."/>
            <person name="O'Toole P.W."/>
        </authorList>
    </citation>
    <scope>NUCLEOTIDE SEQUENCE [LARGE SCALE GENOMIC DNA]</scope>
    <source>
        <strain evidence="8 9">DSM 18793</strain>
    </source>
</reference>
<dbReference type="AlphaFoldDB" id="A0A0R1UTA9"/>
<feature type="transmembrane region" description="Helical" evidence="7">
    <location>
        <begin position="12"/>
        <end position="29"/>
    </location>
</feature>
<evidence type="ECO:0000256" key="7">
    <source>
        <dbReference type="SAM" id="Phobius"/>
    </source>
</evidence>
<feature type="transmembrane region" description="Helical" evidence="7">
    <location>
        <begin position="369"/>
        <end position="389"/>
    </location>
</feature>
<dbReference type="PIRSF" id="PIRSF006060">
    <property type="entry name" value="AA_transporter"/>
    <property type="match status" value="1"/>
</dbReference>
<gene>
    <name evidence="8" type="ORF">FC21_GL000173</name>
</gene>
<dbReference type="PANTHER" id="PTHR42770:SF15">
    <property type="entry name" value="GLUTAMATE_GAMMA-AMINOBUTYRATE ANTIPORTER-RELATED"/>
    <property type="match status" value="1"/>
</dbReference>
<dbReference type="Proteomes" id="UP000051084">
    <property type="component" value="Unassembled WGS sequence"/>
</dbReference>
<comment type="subcellular location">
    <subcellularLocation>
        <location evidence="1">Cell membrane</location>
        <topology evidence="1">Multi-pass membrane protein</topology>
    </subcellularLocation>
</comment>
<name>A0A0R1UTA9_9LACO</name>
<evidence type="ECO:0000256" key="6">
    <source>
        <dbReference type="ARBA" id="ARBA00023136"/>
    </source>
</evidence>
<dbReference type="SUPFAM" id="SSF161111">
    <property type="entry name" value="Cation efflux protein transmembrane domain-like"/>
    <property type="match status" value="1"/>
</dbReference>
<evidence type="ECO:0000313" key="9">
    <source>
        <dbReference type="Proteomes" id="UP000051084"/>
    </source>
</evidence>
<dbReference type="InterPro" id="IPR027469">
    <property type="entry name" value="Cation_efflux_TMD_sf"/>
</dbReference>
<feature type="transmembrane region" description="Helical" evidence="7">
    <location>
        <begin position="125"/>
        <end position="149"/>
    </location>
</feature>
<keyword evidence="5 7" id="KW-1133">Transmembrane helix</keyword>
<keyword evidence="9" id="KW-1185">Reference proteome</keyword>
<dbReference type="PATRIC" id="fig|1423742.4.peg.185"/>
<keyword evidence="3" id="KW-1003">Cell membrane</keyword>
<comment type="caution">
    <text evidence="8">The sequence shown here is derived from an EMBL/GenBank/DDBJ whole genome shotgun (WGS) entry which is preliminary data.</text>
</comment>
<organism evidence="8 9">
    <name type="scientific">Limosilactobacillus equigenerosi DSM 18793 = JCM 14505</name>
    <dbReference type="NCBI Taxonomy" id="1423742"/>
    <lineage>
        <taxon>Bacteria</taxon>
        <taxon>Bacillati</taxon>
        <taxon>Bacillota</taxon>
        <taxon>Bacilli</taxon>
        <taxon>Lactobacillales</taxon>
        <taxon>Lactobacillaceae</taxon>
        <taxon>Limosilactobacillus</taxon>
    </lineage>
</organism>
<keyword evidence="4 7" id="KW-0812">Transmembrane</keyword>
<dbReference type="GO" id="GO:0005886">
    <property type="term" value="C:plasma membrane"/>
    <property type="evidence" value="ECO:0007669"/>
    <property type="project" value="UniProtKB-SubCell"/>
</dbReference>
<evidence type="ECO:0000256" key="3">
    <source>
        <dbReference type="ARBA" id="ARBA00022475"/>
    </source>
</evidence>
<feature type="transmembrane region" description="Helical" evidence="7">
    <location>
        <begin position="248"/>
        <end position="270"/>
    </location>
</feature>
<dbReference type="PANTHER" id="PTHR42770">
    <property type="entry name" value="AMINO ACID TRANSPORTER-RELATED"/>
    <property type="match status" value="1"/>
</dbReference>
<dbReference type="Pfam" id="PF13520">
    <property type="entry name" value="AA_permease_2"/>
    <property type="match status" value="1"/>
</dbReference>
<dbReference type="RefSeq" id="WP_056995250.1">
    <property type="nucleotide sequence ID" value="NZ_AZGC01000008.1"/>
</dbReference>
<proteinExistence type="predicted"/>
<dbReference type="GO" id="GO:0022857">
    <property type="term" value="F:transmembrane transporter activity"/>
    <property type="evidence" value="ECO:0007669"/>
    <property type="project" value="InterPro"/>
</dbReference>
<dbReference type="Gene3D" id="1.20.1740.10">
    <property type="entry name" value="Amino acid/polyamine transporter I"/>
    <property type="match status" value="1"/>
</dbReference>
<evidence type="ECO:0000313" key="8">
    <source>
        <dbReference type="EMBL" id="KRL96374.1"/>
    </source>
</evidence>
<dbReference type="InterPro" id="IPR050367">
    <property type="entry name" value="APC_superfamily"/>
</dbReference>
<dbReference type="OrthoDB" id="92719at2"/>
<feature type="transmembrane region" description="Helical" evidence="7">
    <location>
        <begin position="327"/>
        <end position="348"/>
    </location>
</feature>
<feature type="transmembrane region" description="Helical" evidence="7">
    <location>
        <begin position="442"/>
        <end position="464"/>
    </location>
</feature>
<keyword evidence="6 7" id="KW-0472">Membrane</keyword>
<dbReference type="EMBL" id="AZGC01000008">
    <property type="protein sequence ID" value="KRL96374.1"/>
    <property type="molecule type" value="Genomic_DNA"/>
</dbReference>
<dbReference type="STRING" id="417373.GCA_001570685_01177"/>
<feature type="transmembrane region" description="Helical" evidence="7">
    <location>
        <begin position="41"/>
        <end position="60"/>
    </location>
</feature>
<accession>A0A0R1UTA9</accession>